<dbReference type="Proteomes" id="UP000635565">
    <property type="component" value="Unassembled WGS sequence"/>
</dbReference>
<proteinExistence type="predicted"/>
<reference evidence="1 2" key="1">
    <citation type="journal article" date="2021" name="Int. J. Syst. Evol. Microbiol.">
        <title>Reticulibacter mediterranei gen. nov., sp. nov., within the new family Reticulibacteraceae fam. nov., and Ktedonospora formicarum gen. nov., sp. nov., Ktedonobacter robiniae sp. nov., Dictyobacter formicarum sp. nov. and Dictyobacter arantiisoli sp. nov., belonging to the class Ktedonobacteria.</title>
        <authorList>
            <person name="Yabe S."/>
            <person name="Zheng Y."/>
            <person name="Wang C.M."/>
            <person name="Sakai Y."/>
            <person name="Abe K."/>
            <person name="Yokota A."/>
            <person name="Donadio S."/>
            <person name="Cavaletti L."/>
            <person name="Monciardini P."/>
        </authorList>
    </citation>
    <scope>NUCLEOTIDE SEQUENCE [LARGE SCALE GENOMIC DNA]</scope>
    <source>
        <strain evidence="1 2">SOSP1-9</strain>
    </source>
</reference>
<protein>
    <submittedName>
        <fullName evidence="1">Uncharacterized protein</fullName>
    </submittedName>
</protein>
<gene>
    <name evidence="1" type="ORF">KSZ_11320</name>
</gene>
<organism evidence="1 2">
    <name type="scientific">Dictyobacter formicarum</name>
    <dbReference type="NCBI Taxonomy" id="2778368"/>
    <lineage>
        <taxon>Bacteria</taxon>
        <taxon>Bacillati</taxon>
        <taxon>Chloroflexota</taxon>
        <taxon>Ktedonobacteria</taxon>
        <taxon>Ktedonobacterales</taxon>
        <taxon>Dictyobacteraceae</taxon>
        <taxon>Dictyobacter</taxon>
    </lineage>
</organism>
<keyword evidence="2" id="KW-1185">Reference proteome</keyword>
<sequence>MVLKLALTPQWETAAEPVLMWESDSALMWESVWAWVVGVM</sequence>
<dbReference type="EMBL" id="BNJJ01000003">
    <property type="protein sequence ID" value="GHO83126.1"/>
    <property type="molecule type" value="Genomic_DNA"/>
</dbReference>
<name>A0ABQ3VCB8_9CHLR</name>
<evidence type="ECO:0000313" key="1">
    <source>
        <dbReference type="EMBL" id="GHO83126.1"/>
    </source>
</evidence>
<evidence type="ECO:0000313" key="2">
    <source>
        <dbReference type="Proteomes" id="UP000635565"/>
    </source>
</evidence>
<comment type="caution">
    <text evidence="1">The sequence shown here is derived from an EMBL/GenBank/DDBJ whole genome shotgun (WGS) entry which is preliminary data.</text>
</comment>
<accession>A0ABQ3VCB8</accession>